<evidence type="ECO:0000313" key="2">
    <source>
        <dbReference type="EMBL" id="CAD2192862.1"/>
    </source>
</evidence>
<feature type="signal peptide" evidence="1">
    <location>
        <begin position="1"/>
        <end position="22"/>
    </location>
</feature>
<sequence>MLNSLFFVLKYIFLFLFQKSKKTPFFKFNFLVNSTTLEFDENENSTATTMLFSNKTLNGTDDGLNGTALIEGINGTLNEAMNETLTKPTLQTTPKPTQQLIENKQQNSQSLRCLVGSNPLNKTNRPPPIEPLWCNDTVEYEKRKCLNIVCYTDIYGNFVWKSCGTCAGIRDVWGMSPSFYKHSCKCYECDNEDLCNSSLWNFGKFSLIYFSKVFLPLIVAFMLSNI</sequence>
<keyword evidence="1" id="KW-0732">Signal</keyword>
<evidence type="ECO:0000256" key="1">
    <source>
        <dbReference type="SAM" id="SignalP"/>
    </source>
</evidence>
<reference evidence="2 3" key="1">
    <citation type="submission" date="2020-08" db="EMBL/GenBank/DDBJ databases">
        <authorList>
            <person name="Koutsovoulos G."/>
            <person name="Danchin GJ E."/>
        </authorList>
    </citation>
    <scope>NUCLEOTIDE SEQUENCE [LARGE SCALE GENOMIC DNA]</scope>
</reference>
<feature type="chain" id="PRO_5028421128" evidence="1">
    <location>
        <begin position="23"/>
        <end position="226"/>
    </location>
</feature>
<organism evidence="2 3">
    <name type="scientific">Meloidogyne enterolobii</name>
    <name type="common">Root-knot nematode worm</name>
    <name type="synonym">Meloidogyne mayaguensis</name>
    <dbReference type="NCBI Taxonomy" id="390850"/>
    <lineage>
        <taxon>Eukaryota</taxon>
        <taxon>Metazoa</taxon>
        <taxon>Ecdysozoa</taxon>
        <taxon>Nematoda</taxon>
        <taxon>Chromadorea</taxon>
        <taxon>Rhabditida</taxon>
        <taxon>Tylenchina</taxon>
        <taxon>Tylenchomorpha</taxon>
        <taxon>Tylenchoidea</taxon>
        <taxon>Meloidogynidae</taxon>
        <taxon>Meloidogyninae</taxon>
        <taxon>Meloidogyne</taxon>
    </lineage>
</organism>
<comment type="caution">
    <text evidence="2">The sequence shown here is derived from an EMBL/GenBank/DDBJ whole genome shotgun (WGS) entry which is preliminary data.</text>
</comment>
<dbReference type="AlphaFoldDB" id="A0A6V7X0R7"/>
<dbReference type="EMBL" id="CAJEWN010000983">
    <property type="protein sequence ID" value="CAD2192862.1"/>
    <property type="molecule type" value="Genomic_DNA"/>
</dbReference>
<dbReference type="Proteomes" id="UP000580250">
    <property type="component" value="Unassembled WGS sequence"/>
</dbReference>
<accession>A0A6V7X0R7</accession>
<evidence type="ECO:0000313" key="3">
    <source>
        <dbReference type="Proteomes" id="UP000580250"/>
    </source>
</evidence>
<name>A0A6V7X0R7_MELEN</name>
<protein>
    <submittedName>
        <fullName evidence="2">Uncharacterized protein</fullName>
    </submittedName>
</protein>
<gene>
    <name evidence="2" type="ORF">MENT_LOCUS45782</name>
</gene>
<proteinExistence type="predicted"/>